<evidence type="ECO:0000256" key="3">
    <source>
        <dbReference type="ARBA" id="ARBA00011164"/>
    </source>
</evidence>
<dbReference type="PROSITE" id="PS00078">
    <property type="entry name" value="COX2"/>
    <property type="match status" value="1"/>
</dbReference>
<evidence type="ECO:0000259" key="21">
    <source>
        <dbReference type="PROSITE" id="PS50999"/>
    </source>
</evidence>
<comment type="catalytic activity">
    <reaction evidence="17">
        <text>4 Fe(II)-[cytochrome c] + O2 + 8 H(+)(in) = 4 Fe(III)-[cytochrome c] + 2 H2O + 4 H(+)(out)</text>
        <dbReference type="Rhea" id="RHEA:11436"/>
        <dbReference type="Rhea" id="RHEA-COMP:10350"/>
        <dbReference type="Rhea" id="RHEA-COMP:14399"/>
        <dbReference type="ChEBI" id="CHEBI:15377"/>
        <dbReference type="ChEBI" id="CHEBI:15378"/>
        <dbReference type="ChEBI" id="CHEBI:15379"/>
        <dbReference type="ChEBI" id="CHEBI:29033"/>
        <dbReference type="ChEBI" id="CHEBI:29034"/>
        <dbReference type="EC" id="7.1.1.9"/>
    </reaction>
    <physiologicalReaction direction="left-to-right" evidence="17">
        <dbReference type="Rhea" id="RHEA:11437"/>
    </physiologicalReaction>
</comment>
<dbReference type="InterPro" id="IPR036257">
    <property type="entry name" value="Cyt_c_oxidase_su2_TM_sf"/>
</dbReference>
<comment type="cofactor">
    <cofactor evidence="18">
        <name>Cu cation</name>
        <dbReference type="ChEBI" id="CHEBI:23378"/>
    </cofactor>
    <text evidence="18">Binds a copper A center.</text>
</comment>
<evidence type="ECO:0000313" key="22">
    <source>
        <dbReference type="EMBL" id="AHZ34671.1"/>
    </source>
</evidence>
<dbReference type="AlphaFoldDB" id="A0A0K0KAY3"/>
<keyword evidence="6 18" id="KW-0679">Respiratory chain</keyword>
<dbReference type="InterPro" id="IPR034210">
    <property type="entry name" value="CcO_II_C"/>
</dbReference>
<evidence type="ECO:0000256" key="1">
    <source>
        <dbReference type="ARBA" id="ARBA00004448"/>
    </source>
</evidence>
<evidence type="ECO:0000256" key="7">
    <source>
        <dbReference type="ARBA" id="ARBA00022692"/>
    </source>
</evidence>
<dbReference type="Gene3D" id="1.10.287.90">
    <property type="match status" value="1"/>
</dbReference>
<keyword evidence="10" id="KW-0460">Magnesium</keyword>
<evidence type="ECO:0000259" key="20">
    <source>
        <dbReference type="PROSITE" id="PS50857"/>
    </source>
</evidence>
<dbReference type="InterPro" id="IPR001505">
    <property type="entry name" value="Copper_CuA"/>
</dbReference>
<dbReference type="SUPFAM" id="SSF49503">
    <property type="entry name" value="Cupredoxins"/>
    <property type="match status" value="1"/>
</dbReference>
<dbReference type="EMBL" id="KF938943">
    <property type="protein sequence ID" value="AHZ34671.1"/>
    <property type="molecule type" value="Genomic_DNA"/>
</dbReference>
<evidence type="ECO:0000256" key="11">
    <source>
        <dbReference type="ARBA" id="ARBA00022967"/>
    </source>
</evidence>
<protein>
    <recommendedName>
        <fullName evidence="4 18">Cytochrome c oxidase subunit 2</fullName>
    </recommendedName>
</protein>
<comment type="subunit">
    <text evidence="3">Component of the cytochrome c oxidase (complex IV, CIV), a multisubunit enzyme composed of a catalytic core of 3 subunits and several supernumerary subunits. The complex exists as a monomer or a dimer and forms supercomplexes (SCs) in the inner mitochondrial membrane with ubiquinol-cytochrome c oxidoreductase (cytochrome b-c1 complex, complex III, CIII).</text>
</comment>
<dbReference type="FunFam" id="2.60.40.420:FF:000001">
    <property type="entry name" value="Cytochrome c oxidase subunit 2"/>
    <property type="match status" value="1"/>
</dbReference>
<dbReference type="PROSITE" id="PS50999">
    <property type="entry name" value="COX2_TM"/>
    <property type="match status" value="1"/>
</dbReference>
<dbReference type="Pfam" id="PF00116">
    <property type="entry name" value="COX2"/>
    <property type="match status" value="1"/>
</dbReference>
<dbReference type="SUPFAM" id="SSF81464">
    <property type="entry name" value="Cytochrome c oxidase subunit II-like, transmembrane region"/>
    <property type="match status" value="1"/>
</dbReference>
<comment type="subcellular location">
    <subcellularLocation>
        <location evidence="1 18">Mitochondrion inner membrane</location>
        <topology evidence="1 18">Multi-pass membrane protein</topology>
    </subcellularLocation>
</comment>
<keyword evidence="12 18" id="KW-0249">Electron transport</keyword>
<evidence type="ECO:0000256" key="5">
    <source>
        <dbReference type="ARBA" id="ARBA00022448"/>
    </source>
</evidence>
<evidence type="ECO:0000256" key="2">
    <source>
        <dbReference type="ARBA" id="ARBA00007866"/>
    </source>
</evidence>
<accession>A0A0K0KAY3</accession>
<evidence type="ECO:0000256" key="9">
    <source>
        <dbReference type="ARBA" id="ARBA00022792"/>
    </source>
</evidence>
<keyword evidence="14 18" id="KW-0186">Copper</keyword>
<evidence type="ECO:0000256" key="8">
    <source>
        <dbReference type="ARBA" id="ARBA00022723"/>
    </source>
</evidence>
<keyword evidence="5 18" id="KW-0813">Transport</keyword>
<dbReference type="GO" id="GO:0005743">
    <property type="term" value="C:mitochondrial inner membrane"/>
    <property type="evidence" value="ECO:0007669"/>
    <property type="project" value="UniProtKB-SubCell"/>
</dbReference>
<evidence type="ECO:0000256" key="13">
    <source>
        <dbReference type="ARBA" id="ARBA00022989"/>
    </source>
</evidence>
<gene>
    <name evidence="22" type="primary">COX2</name>
</gene>
<feature type="domain" description="Cytochrome oxidase subunit II copper A binding" evidence="20">
    <location>
        <begin position="93"/>
        <end position="224"/>
    </location>
</feature>
<evidence type="ECO:0000256" key="12">
    <source>
        <dbReference type="ARBA" id="ARBA00022982"/>
    </source>
</evidence>
<comment type="similarity">
    <text evidence="2 18">Belongs to the cytochrome c oxidase subunit 2 family.</text>
</comment>
<proteinExistence type="inferred from homology"/>
<dbReference type="PANTHER" id="PTHR22888:SF9">
    <property type="entry name" value="CYTOCHROME C OXIDASE SUBUNIT 2"/>
    <property type="match status" value="1"/>
</dbReference>
<dbReference type="PANTHER" id="PTHR22888">
    <property type="entry name" value="CYTOCHROME C OXIDASE, SUBUNIT II"/>
    <property type="match status" value="1"/>
</dbReference>
<keyword evidence="9 18" id="KW-0999">Mitochondrion inner membrane</keyword>
<evidence type="ECO:0000256" key="19">
    <source>
        <dbReference type="SAM" id="Phobius"/>
    </source>
</evidence>
<dbReference type="GO" id="GO:0005507">
    <property type="term" value="F:copper ion binding"/>
    <property type="evidence" value="ECO:0007669"/>
    <property type="project" value="InterPro"/>
</dbReference>
<dbReference type="InterPro" id="IPR045187">
    <property type="entry name" value="CcO_II"/>
</dbReference>
<dbReference type="PROSITE" id="PS50857">
    <property type="entry name" value="COX2_CUA"/>
    <property type="match status" value="1"/>
</dbReference>
<keyword evidence="7 18" id="KW-0812">Transmembrane</keyword>
<dbReference type="InterPro" id="IPR011759">
    <property type="entry name" value="Cyt_c_oxidase_su2_TM_dom"/>
</dbReference>
<evidence type="ECO:0000256" key="10">
    <source>
        <dbReference type="ARBA" id="ARBA00022842"/>
    </source>
</evidence>
<sequence length="226" mass="25663">MLATWEQLNFQDGMSPMMAQMSQLHDHIMTILGLITGLVLYLLIFITLNNKFSLSNSENHSLEFVWTVAPSILLIMIATPSLRVLYLTEENYDPLLTLKTVAHQWYWSYEYSDFNNLSFDSFMNKDINKDSVRLLDVDNRVVLPVNSPIQVFITSGDVLHSWAIPSLAVKADATPGRLNQVHLFTPSVGLFYGQCSELCGANHSFMPICVEFTSFKGFKNWINSVI</sequence>
<keyword evidence="15 18" id="KW-0496">Mitochondrion</keyword>
<dbReference type="InterPro" id="IPR002429">
    <property type="entry name" value="CcO_II-like_C"/>
</dbReference>
<feature type="transmembrane region" description="Helical" evidence="19">
    <location>
        <begin position="64"/>
        <end position="86"/>
    </location>
</feature>
<geneLocation type="mitochondrion" evidence="22"/>
<name>A0A0K0KAY3_9BILA</name>
<feature type="transmembrane region" description="Helical" evidence="19">
    <location>
        <begin position="24"/>
        <end position="44"/>
    </location>
</feature>
<dbReference type="InterPro" id="IPR008972">
    <property type="entry name" value="Cupredoxin"/>
</dbReference>
<keyword evidence="11" id="KW-1278">Translocase</keyword>
<evidence type="ECO:0000256" key="14">
    <source>
        <dbReference type="ARBA" id="ARBA00023008"/>
    </source>
</evidence>
<dbReference type="Gene3D" id="2.60.40.420">
    <property type="entry name" value="Cupredoxins - blue copper proteins"/>
    <property type="match status" value="1"/>
</dbReference>
<keyword evidence="13 19" id="KW-1133">Transmembrane helix</keyword>
<evidence type="ECO:0000256" key="18">
    <source>
        <dbReference type="RuleBase" id="RU000457"/>
    </source>
</evidence>
<dbReference type="GO" id="GO:0004129">
    <property type="term" value="F:cytochrome-c oxidase activity"/>
    <property type="evidence" value="ECO:0007669"/>
    <property type="project" value="UniProtKB-EC"/>
</dbReference>
<reference evidence="22" key="1">
    <citation type="submission" date="2013-12" db="EMBL/GenBank/DDBJ databases">
        <authorList>
            <person name="Schubert J."/>
        </authorList>
    </citation>
    <scope>NUCLEOTIDE SEQUENCE</scope>
</reference>
<evidence type="ECO:0000256" key="15">
    <source>
        <dbReference type="ARBA" id="ARBA00023128"/>
    </source>
</evidence>
<evidence type="ECO:0000256" key="16">
    <source>
        <dbReference type="ARBA" id="ARBA00023136"/>
    </source>
</evidence>
<evidence type="ECO:0000256" key="4">
    <source>
        <dbReference type="ARBA" id="ARBA00015946"/>
    </source>
</evidence>
<evidence type="ECO:0000256" key="17">
    <source>
        <dbReference type="ARBA" id="ARBA00049512"/>
    </source>
</evidence>
<comment type="function">
    <text evidence="18">Component of the cytochrome c oxidase, the last enzyme in the mitochondrial electron transport chain which drives oxidative phosphorylation. The respiratory chain contains 3 multisubunit complexes succinate dehydrogenase (complex II, CII), ubiquinol-cytochrome c oxidoreductase (cytochrome b-c1 complex, complex III, CIII) and cytochrome c oxidase (complex IV, CIV), that cooperate to transfer electrons derived from NADH and succinate to molecular oxygen, creating an electrochemical gradient over the inner membrane that drives transmembrane transport and the ATP synthase. Cytochrome c oxidase is the component of the respiratory chain that catalyzes the reduction of oxygen to water. Electrons originating from reduced cytochrome c in the intermembrane space (IMS) are transferred via the dinuclear copper A center (CU(A)) of subunit 2 and heme A of subunit 1 to the active site in subunit 1, a binuclear center (BNC) formed by heme A3 and copper B (CU(B)). The BNC reduces molecular oxygen to 2 water molecules using 4 electrons from cytochrome c in the IMS and 4 protons from the mitochondrial matrix.</text>
</comment>
<evidence type="ECO:0000256" key="6">
    <source>
        <dbReference type="ARBA" id="ARBA00022660"/>
    </source>
</evidence>
<keyword evidence="8 18" id="KW-0479">Metal-binding</keyword>
<dbReference type="GO" id="GO:0042773">
    <property type="term" value="P:ATP synthesis coupled electron transport"/>
    <property type="evidence" value="ECO:0007669"/>
    <property type="project" value="TreeGrafter"/>
</dbReference>
<dbReference type="PRINTS" id="PR01166">
    <property type="entry name" value="CYCOXIDASEII"/>
</dbReference>
<keyword evidence="16 18" id="KW-0472">Membrane</keyword>
<organism evidence="22">
    <name type="scientific">Batillipes longispinosus</name>
    <dbReference type="NCBI Taxonomy" id="1477119"/>
    <lineage>
        <taxon>Eukaryota</taxon>
        <taxon>Metazoa</taxon>
        <taxon>Ecdysozoa</taxon>
        <taxon>Tardigrada</taxon>
        <taxon>Heterotardigrada</taxon>
        <taxon>Arthrotardigrada</taxon>
        <taxon>Batillipedidae</taxon>
        <taxon>Batillipes</taxon>
    </lineage>
</organism>
<dbReference type="Pfam" id="PF02790">
    <property type="entry name" value="COX2_TM"/>
    <property type="match status" value="1"/>
</dbReference>
<dbReference type="CDD" id="cd13912">
    <property type="entry name" value="CcO_II_C"/>
    <property type="match status" value="1"/>
</dbReference>
<feature type="domain" description="Cytochrome oxidase subunit II transmembrane region profile" evidence="21">
    <location>
        <begin position="2"/>
        <end position="92"/>
    </location>
</feature>